<evidence type="ECO:0000256" key="6">
    <source>
        <dbReference type="ARBA" id="ARBA00023136"/>
    </source>
</evidence>
<dbReference type="PROSITE" id="PS50893">
    <property type="entry name" value="ABC_TRANSPORTER_2"/>
    <property type="match status" value="1"/>
</dbReference>
<comment type="caution">
    <text evidence="10">The sequence shown here is derived from an EMBL/GenBank/DDBJ whole genome shotgun (WGS) entry which is preliminary data.</text>
</comment>
<protein>
    <submittedName>
        <fullName evidence="10">ABC transporter ATP-binding protein</fullName>
    </submittedName>
</protein>
<keyword evidence="11" id="KW-1185">Reference proteome</keyword>
<feature type="domain" description="ABC transmembrane type-1" evidence="9">
    <location>
        <begin position="38"/>
        <end position="319"/>
    </location>
</feature>
<feature type="transmembrane region" description="Helical" evidence="7">
    <location>
        <begin position="34"/>
        <end position="54"/>
    </location>
</feature>
<reference evidence="10 11" key="1">
    <citation type="submission" date="2022-11" db="EMBL/GenBank/DDBJ databases">
        <title>Nonomuraea corallina sp. nov., a new species of the genus Nonomuraea isolated from sea side sediment in Thai sea.</title>
        <authorList>
            <person name="Ngamcharungchit C."/>
            <person name="Matsumoto A."/>
            <person name="Suriyachadkun C."/>
            <person name="Panbangred W."/>
            <person name="Inahashi Y."/>
            <person name="Intra B."/>
        </authorList>
    </citation>
    <scope>NUCLEOTIDE SEQUENCE [LARGE SCALE GENOMIC DNA]</scope>
    <source>
        <strain evidence="10 11">DSM 43553</strain>
    </source>
</reference>
<feature type="transmembrane region" description="Helical" evidence="7">
    <location>
        <begin position="254"/>
        <end position="278"/>
    </location>
</feature>
<feature type="domain" description="ABC transporter" evidence="8">
    <location>
        <begin position="352"/>
        <end position="586"/>
    </location>
</feature>
<evidence type="ECO:0000256" key="1">
    <source>
        <dbReference type="ARBA" id="ARBA00004651"/>
    </source>
</evidence>
<dbReference type="Gene3D" id="3.40.50.300">
    <property type="entry name" value="P-loop containing nucleotide triphosphate hydrolases"/>
    <property type="match status" value="1"/>
</dbReference>
<evidence type="ECO:0000256" key="4">
    <source>
        <dbReference type="ARBA" id="ARBA00022840"/>
    </source>
</evidence>
<evidence type="ECO:0000256" key="3">
    <source>
        <dbReference type="ARBA" id="ARBA00022741"/>
    </source>
</evidence>
<dbReference type="EMBL" id="JAPNUD010000021">
    <property type="protein sequence ID" value="MDA0641176.1"/>
    <property type="molecule type" value="Genomic_DNA"/>
</dbReference>
<organism evidence="10 11">
    <name type="scientific">Nonomuraea ferruginea</name>
    <dbReference type="NCBI Taxonomy" id="46174"/>
    <lineage>
        <taxon>Bacteria</taxon>
        <taxon>Bacillati</taxon>
        <taxon>Actinomycetota</taxon>
        <taxon>Actinomycetes</taxon>
        <taxon>Streptosporangiales</taxon>
        <taxon>Streptosporangiaceae</taxon>
        <taxon>Nonomuraea</taxon>
    </lineage>
</organism>
<accession>A0ABT4SV91</accession>
<dbReference type="PANTHER" id="PTHR43394:SF1">
    <property type="entry name" value="ATP-BINDING CASSETTE SUB-FAMILY B MEMBER 10, MITOCHONDRIAL"/>
    <property type="match status" value="1"/>
</dbReference>
<dbReference type="InterPro" id="IPR027417">
    <property type="entry name" value="P-loop_NTPase"/>
</dbReference>
<evidence type="ECO:0000259" key="8">
    <source>
        <dbReference type="PROSITE" id="PS50893"/>
    </source>
</evidence>
<dbReference type="InterPro" id="IPR036640">
    <property type="entry name" value="ABC1_TM_sf"/>
</dbReference>
<keyword evidence="2 7" id="KW-0812">Transmembrane</keyword>
<feature type="transmembrane region" description="Helical" evidence="7">
    <location>
        <begin position="145"/>
        <end position="170"/>
    </location>
</feature>
<dbReference type="CDD" id="cd03254">
    <property type="entry name" value="ABCC_Glucan_exporter_like"/>
    <property type="match status" value="1"/>
</dbReference>
<comment type="subcellular location">
    <subcellularLocation>
        <location evidence="1">Cell membrane</location>
        <topology evidence="1">Multi-pass membrane protein</topology>
    </subcellularLocation>
</comment>
<dbReference type="SUPFAM" id="SSF90123">
    <property type="entry name" value="ABC transporter transmembrane region"/>
    <property type="match status" value="1"/>
</dbReference>
<evidence type="ECO:0000256" key="2">
    <source>
        <dbReference type="ARBA" id="ARBA00022692"/>
    </source>
</evidence>
<dbReference type="Gene3D" id="1.20.1560.10">
    <property type="entry name" value="ABC transporter type 1, transmembrane domain"/>
    <property type="match status" value="1"/>
</dbReference>
<keyword evidence="5 7" id="KW-1133">Transmembrane helix</keyword>
<dbReference type="Pfam" id="PF00005">
    <property type="entry name" value="ABC_tran"/>
    <property type="match status" value="1"/>
</dbReference>
<evidence type="ECO:0000313" key="10">
    <source>
        <dbReference type="EMBL" id="MDA0641176.1"/>
    </source>
</evidence>
<feature type="transmembrane region" description="Helical" evidence="7">
    <location>
        <begin position="293"/>
        <end position="314"/>
    </location>
</feature>
<dbReference type="InterPro" id="IPR003593">
    <property type="entry name" value="AAA+_ATPase"/>
</dbReference>
<proteinExistence type="predicted"/>
<keyword evidence="3" id="KW-0547">Nucleotide-binding</keyword>
<sequence length="607" mass="66636">MGFLMDGLEAEDYDRTYSDRELLRRILSYFRPKLGAMVLVAAMIVLVSLGQAAVPLLVSWGVDAVQAGTIGDVAWPLTGALLLTGVLGWVFNFFRQWYSARVTGDVVLHLREDAFDAVLQRDLSFYDETPSGRIVSRVTSDTDDFATVSTLTMDLISQVLMVGFVTVLLFLRSVELALLTLLVVPVVVGLALLFRRLARATTRKAQRSLSRVNANLQETMGGIAVAKSFRQERQVYDEFLPINRQSYQVTLRQGFVFSAIFPVLFLVAGLATVALVQFGGTAVLGDRLTAGDWYLFLQGVALFWFPLTSIAAFWSQFQQGLSASERVFALIDAPPRVVQTGAQPVGRLAGRIEFQGVTFGYDPASPVLRDFDLRIEAGETVALVGHTGAGKSTLSKLITRFYEFQEGRLLIDGRDIRELDLGEYRRQIGAVPQAPFLFSGTVADNIRYPRPDATDDEVRAAAEAVGGGDWIDALPHGLDTDVGEHGRALSMGQRQLVALARLLVQDPAIVVLDEATASVDPLTEAQIQEGLDVVLAERTSIVIAHRLSTIEHVDRIIVLDHGRIVEEGDHPTLLARGGRYCQVYNTYFRHQSPNYRAGSGFVPIGSS</sequence>
<dbReference type="SUPFAM" id="SSF52540">
    <property type="entry name" value="P-loop containing nucleoside triphosphate hydrolases"/>
    <property type="match status" value="1"/>
</dbReference>
<feature type="transmembrane region" description="Helical" evidence="7">
    <location>
        <begin position="74"/>
        <end position="94"/>
    </location>
</feature>
<evidence type="ECO:0000256" key="7">
    <source>
        <dbReference type="SAM" id="Phobius"/>
    </source>
</evidence>
<evidence type="ECO:0000256" key="5">
    <source>
        <dbReference type="ARBA" id="ARBA00022989"/>
    </source>
</evidence>
<dbReference type="GO" id="GO:0005524">
    <property type="term" value="F:ATP binding"/>
    <property type="evidence" value="ECO:0007669"/>
    <property type="project" value="UniProtKB-KW"/>
</dbReference>
<name>A0ABT4SV91_9ACTN</name>
<gene>
    <name evidence="10" type="ORF">OUY24_11155</name>
</gene>
<feature type="transmembrane region" description="Helical" evidence="7">
    <location>
        <begin position="176"/>
        <end position="194"/>
    </location>
</feature>
<dbReference type="InterPro" id="IPR039421">
    <property type="entry name" value="Type_1_exporter"/>
</dbReference>
<keyword evidence="6 7" id="KW-0472">Membrane</keyword>
<dbReference type="RefSeq" id="WP_148035054.1">
    <property type="nucleotide sequence ID" value="NZ_BAABFD010000016.1"/>
</dbReference>
<dbReference type="PANTHER" id="PTHR43394">
    <property type="entry name" value="ATP-DEPENDENT PERMEASE MDL1, MITOCHONDRIAL"/>
    <property type="match status" value="1"/>
</dbReference>
<dbReference type="Proteomes" id="UP001212498">
    <property type="component" value="Unassembled WGS sequence"/>
</dbReference>
<dbReference type="InterPro" id="IPR011527">
    <property type="entry name" value="ABC1_TM_dom"/>
</dbReference>
<dbReference type="InterPro" id="IPR003439">
    <property type="entry name" value="ABC_transporter-like_ATP-bd"/>
</dbReference>
<evidence type="ECO:0000313" key="11">
    <source>
        <dbReference type="Proteomes" id="UP001212498"/>
    </source>
</evidence>
<dbReference type="SMART" id="SM00382">
    <property type="entry name" value="AAA"/>
    <property type="match status" value="1"/>
</dbReference>
<keyword evidence="4 10" id="KW-0067">ATP-binding</keyword>
<dbReference type="PROSITE" id="PS50929">
    <property type="entry name" value="ABC_TM1F"/>
    <property type="match status" value="1"/>
</dbReference>
<evidence type="ECO:0000259" key="9">
    <source>
        <dbReference type="PROSITE" id="PS50929"/>
    </source>
</evidence>
<dbReference type="Pfam" id="PF00664">
    <property type="entry name" value="ABC_membrane"/>
    <property type="match status" value="1"/>
</dbReference>
<dbReference type="CDD" id="cd07346">
    <property type="entry name" value="ABC_6TM_exporters"/>
    <property type="match status" value="1"/>
</dbReference>